<organism evidence="1 2">
    <name type="scientific">Streptomyces alkaliphilus</name>
    <dbReference type="NCBI Taxonomy" id="1472722"/>
    <lineage>
        <taxon>Bacteria</taxon>
        <taxon>Bacillati</taxon>
        <taxon>Actinomycetota</taxon>
        <taxon>Actinomycetes</taxon>
        <taxon>Kitasatosporales</taxon>
        <taxon>Streptomycetaceae</taxon>
        <taxon>Streptomyces</taxon>
    </lineage>
</organism>
<gene>
    <name evidence="1" type="ORF">FNQ90_00640</name>
</gene>
<evidence type="ECO:0000313" key="2">
    <source>
        <dbReference type="Proteomes" id="UP000538929"/>
    </source>
</evidence>
<dbReference type="AlphaFoldDB" id="A0A7W3XZY6"/>
<protein>
    <recommendedName>
        <fullName evidence="3">MarR family transcriptional regulator</fullName>
    </recommendedName>
</protein>
<proteinExistence type="predicted"/>
<reference evidence="2" key="1">
    <citation type="submission" date="2019-10" db="EMBL/GenBank/DDBJ databases">
        <title>Streptomyces sp. nov., a novel actinobacterium isolated from alkaline environment.</title>
        <authorList>
            <person name="Golinska P."/>
        </authorList>
    </citation>
    <scope>NUCLEOTIDE SEQUENCE [LARGE SCALE GENOMIC DNA]</scope>
    <source>
        <strain evidence="2">DSM 42118</strain>
    </source>
</reference>
<name>A0A7W3XZY6_9ACTN</name>
<dbReference type="RefSeq" id="WP_182604447.1">
    <property type="nucleotide sequence ID" value="NZ_VKHT01000009.1"/>
</dbReference>
<evidence type="ECO:0008006" key="3">
    <source>
        <dbReference type="Google" id="ProtNLM"/>
    </source>
</evidence>
<dbReference type="EMBL" id="VKHT01000009">
    <property type="protein sequence ID" value="MBB0242650.1"/>
    <property type="molecule type" value="Genomic_DNA"/>
</dbReference>
<accession>A0A7W3XZY6</accession>
<sequence>MTAATQRSEVPVTAELVHAILLKTGGWQGADLRVLLYYLTAAPIGGIVRETGKEIAHKLMLSEGNVSKSIKRLRDGEWITLAYSVGNVRFHKVGPQTLALTGASAPAEQPMAEVHHLSLHRSRDRG</sequence>
<keyword evidence="2" id="KW-1185">Reference proteome</keyword>
<dbReference type="Proteomes" id="UP000538929">
    <property type="component" value="Unassembled WGS sequence"/>
</dbReference>
<evidence type="ECO:0000313" key="1">
    <source>
        <dbReference type="EMBL" id="MBB0242650.1"/>
    </source>
</evidence>
<comment type="caution">
    <text evidence="1">The sequence shown here is derived from an EMBL/GenBank/DDBJ whole genome shotgun (WGS) entry which is preliminary data.</text>
</comment>